<comment type="caution">
    <text evidence="2">The sequence shown here is derived from an EMBL/GenBank/DDBJ whole genome shotgun (WGS) entry which is preliminary data.</text>
</comment>
<keyword evidence="3" id="KW-1185">Reference proteome</keyword>
<dbReference type="EMBL" id="BGZK01000496">
    <property type="protein sequence ID" value="GBP47129.1"/>
    <property type="molecule type" value="Genomic_DNA"/>
</dbReference>
<sequence length="127" mass="14331">MSRPAPISGDRRRGPSKLYTRQGCPSTTIKTNEPLYWLSLSLAASDNPTESARRQTFRAIIKRPRADSICRSSTRRGGALANSSATAPPPFPRVLKLRELFCGHSQRITRLNRDERTKRNCCRSKDM</sequence>
<gene>
    <name evidence="2" type="ORF">EVAR_36952_1</name>
</gene>
<protein>
    <submittedName>
        <fullName evidence="2">Uncharacterized protein</fullName>
    </submittedName>
</protein>
<proteinExistence type="predicted"/>
<evidence type="ECO:0000313" key="2">
    <source>
        <dbReference type="EMBL" id="GBP47129.1"/>
    </source>
</evidence>
<dbReference type="Proteomes" id="UP000299102">
    <property type="component" value="Unassembled WGS sequence"/>
</dbReference>
<feature type="region of interest" description="Disordered" evidence="1">
    <location>
        <begin position="1"/>
        <end position="26"/>
    </location>
</feature>
<reference evidence="2 3" key="1">
    <citation type="journal article" date="2019" name="Commun. Biol.">
        <title>The bagworm genome reveals a unique fibroin gene that provides high tensile strength.</title>
        <authorList>
            <person name="Kono N."/>
            <person name="Nakamura H."/>
            <person name="Ohtoshi R."/>
            <person name="Tomita M."/>
            <person name="Numata K."/>
            <person name="Arakawa K."/>
        </authorList>
    </citation>
    <scope>NUCLEOTIDE SEQUENCE [LARGE SCALE GENOMIC DNA]</scope>
</reference>
<accession>A0A4C1W9B5</accession>
<organism evidence="2 3">
    <name type="scientific">Eumeta variegata</name>
    <name type="common">Bagworm moth</name>
    <name type="synonym">Eumeta japonica</name>
    <dbReference type="NCBI Taxonomy" id="151549"/>
    <lineage>
        <taxon>Eukaryota</taxon>
        <taxon>Metazoa</taxon>
        <taxon>Ecdysozoa</taxon>
        <taxon>Arthropoda</taxon>
        <taxon>Hexapoda</taxon>
        <taxon>Insecta</taxon>
        <taxon>Pterygota</taxon>
        <taxon>Neoptera</taxon>
        <taxon>Endopterygota</taxon>
        <taxon>Lepidoptera</taxon>
        <taxon>Glossata</taxon>
        <taxon>Ditrysia</taxon>
        <taxon>Tineoidea</taxon>
        <taxon>Psychidae</taxon>
        <taxon>Oiketicinae</taxon>
        <taxon>Eumeta</taxon>
    </lineage>
</organism>
<evidence type="ECO:0000256" key="1">
    <source>
        <dbReference type="SAM" id="MobiDB-lite"/>
    </source>
</evidence>
<dbReference type="AlphaFoldDB" id="A0A4C1W9B5"/>
<name>A0A4C1W9B5_EUMVA</name>
<evidence type="ECO:0000313" key="3">
    <source>
        <dbReference type="Proteomes" id="UP000299102"/>
    </source>
</evidence>
<feature type="region of interest" description="Disordered" evidence="1">
    <location>
        <begin position="70"/>
        <end position="89"/>
    </location>
</feature>